<proteinExistence type="predicted"/>
<accession>A0ABS3VX01</accession>
<protein>
    <submittedName>
        <fullName evidence="3">NAD-dependent epimerase/dehydratase family protein</fullName>
    </submittedName>
</protein>
<evidence type="ECO:0000313" key="3">
    <source>
        <dbReference type="EMBL" id="MBO4209065.1"/>
    </source>
</evidence>
<dbReference type="RefSeq" id="WP_208816041.1">
    <property type="nucleotide sequence ID" value="NZ_WVUH01000258.1"/>
</dbReference>
<dbReference type="Gene3D" id="3.40.50.720">
    <property type="entry name" value="NAD(P)-binding Rossmann-like Domain"/>
    <property type="match status" value="1"/>
</dbReference>
<comment type="caution">
    <text evidence="3">The sequence shown here is derived from an EMBL/GenBank/DDBJ whole genome shotgun (WGS) entry which is preliminary data.</text>
</comment>
<dbReference type="Proteomes" id="UP000823521">
    <property type="component" value="Unassembled WGS sequence"/>
</dbReference>
<dbReference type="SUPFAM" id="SSF51735">
    <property type="entry name" value="NAD(P)-binding Rossmann-fold domains"/>
    <property type="match status" value="1"/>
</dbReference>
<sequence length="341" mass="36933">MTVRLLVLGGTAFVGRAVTEEAQRRGWTVTTFSRGHSGKPPAGVEGLYGDRTDPDDLRQLAGRRFDLVVDTWRDDPAAVRASTALLADTVDRYVYVSSLSVYRWPAAPGFDENAPRVTYRPPTGDDPFDAYAMAKTGGEQAVRETFGDRALLARTGVILGPYEYVGRLPWWLLRIARGGTVLAPGPADAPLQYVDCRDLADWLLTAGLAGRHGPYNVLSEPGHTTMAGLLDACRTVTGSTAELVWVPGDFLLDQGVRAWSELPIWLPASDRLAATYQVGVSRVTGTGLRCRDVQDTVADTWRWLGGLDAAGLAREAGQHKPWLTAEREAAVLAAWQQATAG</sequence>
<keyword evidence="4" id="KW-1185">Reference proteome</keyword>
<name>A0ABS3VX01_MICEH</name>
<dbReference type="Pfam" id="PF01370">
    <property type="entry name" value="Epimerase"/>
    <property type="match status" value="1"/>
</dbReference>
<feature type="region of interest" description="Disordered" evidence="1">
    <location>
        <begin position="32"/>
        <end position="51"/>
    </location>
</feature>
<gene>
    <name evidence="3" type="ORF">GSF22_24140</name>
</gene>
<evidence type="ECO:0000256" key="1">
    <source>
        <dbReference type="SAM" id="MobiDB-lite"/>
    </source>
</evidence>
<reference evidence="3 4" key="1">
    <citation type="submission" date="2019-12" db="EMBL/GenBank/DDBJ databases">
        <title>Whole genome sequencing of endophytic Actinobacterium Micromonospora sp. MPMI6T.</title>
        <authorList>
            <person name="Evv R."/>
            <person name="Podile A.R."/>
        </authorList>
    </citation>
    <scope>NUCLEOTIDE SEQUENCE [LARGE SCALE GENOMIC DNA]</scope>
    <source>
        <strain evidence="3 4">MPMI6</strain>
    </source>
</reference>
<dbReference type="InterPro" id="IPR036291">
    <property type="entry name" value="NAD(P)-bd_dom_sf"/>
</dbReference>
<dbReference type="InterPro" id="IPR001509">
    <property type="entry name" value="Epimerase_deHydtase"/>
</dbReference>
<dbReference type="PANTHER" id="PTHR48079">
    <property type="entry name" value="PROTEIN YEEZ"/>
    <property type="match status" value="1"/>
</dbReference>
<organism evidence="3 4">
    <name type="scientific">Micromonospora echinofusca</name>
    <dbReference type="NCBI Taxonomy" id="47858"/>
    <lineage>
        <taxon>Bacteria</taxon>
        <taxon>Bacillati</taxon>
        <taxon>Actinomycetota</taxon>
        <taxon>Actinomycetes</taxon>
        <taxon>Micromonosporales</taxon>
        <taxon>Micromonosporaceae</taxon>
        <taxon>Micromonospora</taxon>
    </lineage>
</organism>
<evidence type="ECO:0000313" key="4">
    <source>
        <dbReference type="Proteomes" id="UP000823521"/>
    </source>
</evidence>
<feature type="domain" description="NAD-dependent epimerase/dehydratase" evidence="2">
    <location>
        <begin position="6"/>
        <end position="211"/>
    </location>
</feature>
<dbReference type="EMBL" id="WVUH01000258">
    <property type="protein sequence ID" value="MBO4209065.1"/>
    <property type="molecule type" value="Genomic_DNA"/>
</dbReference>
<dbReference type="PANTHER" id="PTHR48079:SF6">
    <property type="entry name" value="NAD(P)-BINDING DOMAIN-CONTAINING PROTEIN-RELATED"/>
    <property type="match status" value="1"/>
</dbReference>
<evidence type="ECO:0000259" key="2">
    <source>
        <dbReference type="Pfam" id="PF01370"/>
    </source>
</evidence>
<dbReference type="InterPro" id="IPR051783">
    <property type="entry name" value="NAD(P)-dependent_oxidoreduct"/>
</dbReference>